<dbReference type="EMBL" id="CAAALY010002903">
    <property type="protein sequence ID" value="VEL07989.1"/>
    <property type="molecule type" value="Genomic_DNA"/>
</dbReference>
<gene>
    <name evidence="3" type="ORF">PXEA_LOCUS1429</name>
</gene>
<evidence type="ECO:0000259" key="2">
    <source>
        <dbReference type="Pfam" id="PF09431"/>
    </source>
</evidence>
<feature type="region of interest" description="Disordered" evidence="1">
    <location>
        <begin position="65"/>
        <end position="96"/>
    </location>
</feature>
<feature type="domain" description="SPIN90/Ldb17 leucine-rich" evidence="2">
    <location>
        <begin position="100"/>
        <end position="141"/>
    </location>
</feature>
<dbReference type="Proteomes" id="UP000784294">
    <property type="component" value="Unassembled WGS sequence"/>
</dbReference>
<comment type="caution">
    <text evidence="3">The sequence shown here is derived from an EMBL/GenBank/DDBJ whole genome shotgun (WGS) entry which is preliminary data.</text>
</comment>
<accession>A0A448WBV7</accession>
<feature type="region of interest" description="Disordered" evidence="1">
    <location>
        <begin position="1"/>
        <end position="42"/>
    </location>
</feature>
<reference evidence="3" key="1">
    <citation type="submission" date="2018-11" db="EMBL/GenBank/DDBJ databases">
        <authorList>
            <consortium name="Pathogen Informatics"/>
        </authorList>
    </citation>
    <scope>NUCLEOTIDE SEQUENCE</scope>
</reference>
<evidence type="ECO:0000313" key="4">
    <source>
        <dbReference type="Proteomes" id="UP000784294"/>
    </source>
</evidence>
<name>A0A448WBV7_9PLAT</name>
<sequence>MAPLNDDAGETFDNVPSQCSEPGNHEYSGRGHRTRYSEENSNSGGIIDSYYSSIASHQAPLLNDASLNDHSSHHLADGNSSNCGSNSEAASIEETGPRNAVRRVLCDLFSSPETSDLVYRNDVDVIVDVINRYICDLPSDSLVSRIK</sequence>
<dbReference type="AlphaFoldDB" id="A0A448WBV7"/>
<keyword evidence="4" id="KW-1185">Reference proteome</keyword>
<feature type="compositionally biased region" description="Polar residues" evidence="1">
    <location>
        <begin position="78"/>
        <end position="89"/>
    </location>
</feature>
<dbReference type="Pfam" id="PF09431">
    <property type="entry name" value="SPIN90_LRD"/>
    <property type="match status" value="1"/>
</dbReference>
<evidence type="ECO:0000256" key="1">
    <source>
        <dbReference type="SAM" id="MobiDB-lite"/>
    </source>
</evidence>
<organism evidence="3 4">
    <name type="scientific">Protopolystoma xenopodis</name>
    <dbReference type="NCBI Taxonomy" id="117903"/>
    <lineage>
        <taxon>Eukaryota</taxon>
        <taxon>Metazoa</taxon>
        <taxon>Spiralia</taxon>
        <taxon>Lophotrochozoa</taxon>
        <taxon>Platyhelminthes</taxon>
        <taxon>Monogenea</taxon>
        <taxon>Polyopisthocotylea</taxon>
        <taxon>Polystomatidea</taxon>
        <taxon>Polystomatidae</taxon>
        <taxon>Protopolystoma</taxon>
    </lineage>
</organism>
<dbReference type="InterPro" id="IPR018556">
    <property type="entry name" value="SPIN90/Ldb17_LRD"/>
</dbReference>
<evidence type="ECO:0000313" key="3">
    <source>
        <dbReference type="EMBL" id="VEL07989.1"/>
    </source>
</evidence>
<protein>
    <recommendedName>
        <fullName evidence="2">SPIN90/Ldb17 leucine-rich domain-containing protein</fullName>
    </recommendedName>
</protein>
<proteinExistence type="predicted"/>